<evidence type="ECO:0000313" key="4">
    <source>
        <dbReference type="EMBL" id="NBG88364.1"/>
    </source>
</evidence>
<sequence length="426" mass="47308">MKKLLIIMTIGALLTTTSFLFANSEEELIEENSPEGVIQRGANEIRSLPHFDNRTLLKDDQGNWHIINDSKAEKESREDEAAQLENKSDGESDKEQEERKEDPGSAEGEVAEGTDTSADGSGEDSSEDSASSSSESKNLSGSETKEENKSESNDEAAEEIETVAVTPPRSPNVPSYSVDRVGIHHNDEGAVTVVYPGASEKRLRVLVEKGGERSAYNLHDGTKNADAVATYPLERGDGTYLVRIMENTEGNSYRELHRKEVTLKSQQKHAVYLNSIQEINWSTSDPAIQEAARLTAGKSSDREKVRAVYDYMVQNVTYDHDKVDQLNTFYLPDINETFRNQKGICYDYASLFAAMLRSRGIPIRMVKGYSDAVGNGEVYHAWNEVYLADEGRWVIIDTTHDASHVQQGQAVDMIKGSDGFSVTHRL</sequence>
<dbReference type="InterPro" id="IPR002931">
    <property type="entry name" value="Transglutaminase-like"/>
</dbReference>
<dbReference type="InterPro" id="IPR038765">
    <property type="entry name" value="Papain-like_cys_pep_sf"/>
</dbReference>
<dbReference type="Gene3D" id="3.10.620.30">
    <property type="match status" value="1"/>
</dbReference>
<evidence type="ECO:0000259" key="3">
    <source>
        <dbReference type="SMART" id="SM00460"/>
    </source>
</evidence>
<gene>
    <name evidence="4" type="ORF">ISALK_07595</name>
</gene>
<evidence type="ECO:0000256" key="1">
    <source>
        <dbReference type="SAM" id="MobiDB-lite"/>
    </source>
</evidence>
<evidence type="ECO:0000313" key="5">
    <source>
        <dbReference type="Proteomes" id="UP000449710"/>
    </source>
</evidence>
<dbReference type="Proteomes" id="UP000449710">
    <property type="component" value="Unassembled WGS sequence"/>
</dbReference>
<proteinExistence type="predicted"/>
<dbReference type="SMART" id="SM00460">
    <property type="entry name" value="TGc"/>
    <property type="match status" value="1"/>
</dbReference>
<dbReference type="SUPFAM" id="SSF54001">
    <property type="entry name" value="Cysteine proteinases"/>
    <property type="match status" value="1"/>
</dbReference>
<feature type="chain" id="PRO_5041243023" evidence="2">
    <location>
        <begin position="23"/>
        <end position="426"/>
    </location>
</feature>
<feature type="signal peptide" evidence="2">
    <location>
        <begin position="1"/>
        <end position="22"/>
    </location>
</feature>
<dbReference type="Pfam" id="PF01841">
    <property type="entry name" value="Transglut_core"/>
    <property type="match status" value="1"/>
</dbReference>
<dbReference type="EMBL" id="SUMG01000007">
    <property type="protein sequence ID" value="NBG88364.1"/>
    <property type="molecule type" value="Genomic_DNA"/>
</dbReference>
<feature type="region of interest" description="Disordered" evidence="1">
    <location>
        <begin position="68"/>
        <end position="175"/>
    </location>
</feature>
<evidence type="ECO:0000256" key="2">
    <source>
        <dbReference type="SAM" id="SignalP"/>
    </source>
</evidence>
<dbReference type="RefSeq" id="WP_160720848.1">
    <property type="nucleotide sequence ID" value="NZ_SUMG01000007.1"/>
</dbReference>
<feature type="compositionally biased region" description="Basic and acidic residues" evidence="1">
    <location>
        <begin position="68"/>
        <end position="103"/>
    </location>
</feature>
<dbReference type="AlphaFoldDB" id="A0AA44BDJ0"/>
<keyword evidence="2" id="KW-0732">Signal</keyword>
<accession>A0AA44BDJ0</accession>
<reference evidence="4 5" key="1">
    <citation type="submission" date="2019-04" db="EMBL/GenBank/DDBJ databases">
        <title>Isachenkonia alkalipeptolytica gen. nov. sp. nov. a new anaerobic, alkiliphilic organothrophic bacterium capable to reduce synthesized ferrihydrite isolated from a soda lake.</title>
        <authorList>
            <person name="Toshchakov S.V."/>
            <person name="Zavarzina D.G."/>
            <person name="Zhilina T.N."/>
            <person name="Kostrikina N.A."/>
            <person name="Kublanov I.V."/>
        </authorList>
    </citation>
    <scope>NUCLEOTIDE SEQUENCE [LARGE SCALE GENOMIC DNA]</scope>
    <source>
        <strain evidence="4 5">Z-1701</strain>
    </source>
</reference>
<keyword evidence="5" id="KW-1185">Reference proteome</keyword>
<feature type="compositionally biased region" description="Basic and acidic residues" evidence="1">
    <location>
        <begin position="143"/>
        <end position="152"/>
    </location>
</feature>
<feature type="domain" description="Transglutaminase-like" evidence="3">
    <location>
        <begin position="337"/>
        <end position="400"/>
    </location>
</feature>
<feature type="compositionally biased region" description="Low complexity" evidence="1">
    <location>
        <begin position="128"/>
        <end position="142"/>
    </location>
</feature>
<comment type="caution">
    <text evidence="4">The sequence shown here is derived from an EMBL/GenBank/DDBJ whole genome shotgun (WGS) entry which is preliminary data.</text>
</comment>
<protein>
    <submittedName>
        <fullName evidence="4">Transglutaminase domain-containing protein</fullName>
    </submittedName>
</protein>
<dbReference type="PANTHER" id="PTHR33490">
    <property type="entry name" value="BLR5614 PROTEIN-RELATED"/>
    <property type="match status" value="1"/>
</dbReference>
<organism evidence="4 5">
    <name type="scientific">Isachenkonia alkalipeptolytica</name>
    <dbReference type="NCBI Taxonomy" id="2565777"/>
    <lineage>
        <taxon>Bacteria</taxon>
        <taxon>Bacillati</taxon>
        <taxon>Bacillota</taxon>
        <taxon>Clostridia</taxon>
        <taxon>Eubacteriales</taxon>
        <taxon>Clostridiaceae</taxon>
        <taxon>Isachenkonia</taxon>
    </lineage>
</organism>
<name>A0AA44BDJ0_9CLOT</name>
<dbReference type="PANTHER" id="PTHR33490:SF3">
    <property type="entry name" value="CONSERVED INTEGRAL MEMBRANE PROTEIN"/>
    <property type="match status" value="1"/>
</dbReference>